<keyword evidence="4" id="KW-1185">Reference proteome</keyword>
<dbReference type="OrthoDB" id="9626941at2759"/>
<dbReference type="GO" id="GO:0070072">
    <property type="term" value="P:vacuolar proton-transporting V-type ATPase complex assembly"/>
    <property type="evidence" value="ECO:0007669"/>
    <property type="project" value="InterPro"/>
</dbReference>
<organism evidence="3 4">
    <name type="scientific">Glomus cerebriforme</name>
    <dbReference type="NCBI Taxonomy" id="658196"/>
    <lineage>
        <taxon>Eukaryota</taxon>
        <taxon>Fungi</taxon>
        <taxon>Fungi incertae sedis</taxon>
        <taxon>Mucoromycota</taxon>
        <taxon>Glomeromycotina</taxon>
        <taxon>Glomeromycetes</taxon>
        <taxon>Glomerales</taxon>
        <taxon>Glomeraceae</taxon>
        <taxon>Glomus</taxon>
    </lineage>
</organism>
<sequence length="558" mass="62318">MEIQKGDQEIGQASESEKKVVNTLPELAAVSEIVKGDKGVKREVGAALNEGNDENIDNNIKKESEKKDKYSDNNKINIGGSVEKQVFELDDSDQIETISNTTLSLTGSKEKIAEDISLDNVSISKTIEKSNLDNEIVETIQIDETVIDTPFERTTFESISKIENDNNEPTVKSLVTDKITLQNIETNEITSTDTVITKKVVTEVSPDQTLNETITFKGNNDKVSKDMNVRSVEVKETFENDVKDQKNIESTTKQETTTETPVDKTTATLIVKDNSTINKVTDSDKKDFVITHIDSGDKSNIDVITATEIREEKPQLEDNDDEDLETPTPATPEGEEDLLITISKEAPELVPDVRDLKQVSDKLDPLKRSLNDLKLRKNFSTAETEPDIKSDKVEEEKLVFDFIKEAMIEGAKEETANQEVDQGEVYYSNDESGSPPKRIKIELNWDDIYGERKVLFSNSQIQTLIQPTTSSPSSIVADVVESMVTPGFNNNVVLAMNICFWLLFTALVFLAVLSDYNYMVLLNLAISISLYISLCWFIIVTRASQLEEANANIAKKED</sequence>
<proteinExistence type="predicted"/>
<comment type="caution">
    <text evidence="3">The sequence shown here is derived from an EMBL/GenBank/DDBJ whole genome shotgun (WGS) entry which is preliminary data.</text>
</comment>
<evidence type="ECO:0000256" key="1">
    <source>
        <dbReference type="SAM" id="MobiDB-lite"/>
    </source>
</evidence>
<dbReference type="Proteomes" id="UP000265703">
    <property type="component" value="Unassembled WGS sequence"/>
</dbReference>
<name>A0A397S9U8_9GLOM</name>
<accession>A0A397S9U8</accession>
<gene>
    <name evidence="3" type="ORF">C1645_743564</name>
</gene>
<keyword evidence="2" id="KW-0472">Membrane</keyword>
<evidence type="ECO:0000256" key="2">
    <source>
        <dbReference type="SAM" id="Phobius"/>
    </source>
</evidence>
<feature type="region of interest" description="Disordered" evidence="1">
    <location>
        <begin position="309"/>
        <end position="333"/>
    </location>
</feature>
<reference evidence="3 4" key="1">
    <citation type="submission" date="2018-06" db="EMBL/GenBank/DDBJ databases">
        <title>Comparative genomics reveals the genomic features of Rhizophagus irregularis, R. cerebriforme, R. diaphanum and Gigaspora rosea, and their symbiotic lifestyle signature.</title>
        <authorList>
            <person name="Morin E."/>
            <person name="San Clemente H."/>
            <person name="Chen E.C.H."/>
            <person name="De La Providencia I."/>
            <person name="Hainaut M."/>
            <person name="Kuo A."/>
            <person name="Kohler A."/>
            <person name="Murat C."/>
            <person name="Tang N."/>
            <person name="Roy S."/>
            <person name="Loubradou J."/>
            <person name="Henrissat B."/>
            <person name="Grigoriev I.V."/>
            <person name="Corradi N."/>
            <person name="Roux C."/>
            <person name="Martin F.M."/>
        </authorList>
    </citation>
    <scope>NUCLEOTIDE SEQUENCE [LARGE SCALE GENOMIC DNA]</scope>
    <source>
        <strain evidence="3 4">DAOM 227022</strain>
    </source>
</reference>
<feature type="transmembrane region" description="Helical" evidence="2">
    <location>
        <begin position="520"/>
        <end position="539"/>
    </location>
</feature>
<keyword evidence="2" id="KW-1133">Transmembrane helix</keyword>
<evidence type="ECO:0000313" key="4">
    <source>
        <dbReference type="Proteomes" id="UP000265703"/>
    </source>
</evidence>
<evidence type="ECO:0000313" key="3">
    <source>
        <dbReference type="EMBL" id="RIA82738.1"/>
    </source>
</evidence>
<dbReference type="EMBL" id="QKYT01000636">
    <property type="protein sequence ID" value="RIA82738.1"/>
    <property type="molecule type" value="Genomic_DNA"/>
</dbReference>
<dbReference type="AlphaFoldDB" id="A0A397S9U8"/>
<dbReference type="Pfam" id="PF08636">
    <property type="entry name" value="Pkr1"/>
    <property type="match status" value="1"/>
</dbReference>
<keyword evidence="2" id="KW-0812">Transmembrane</keyword>
<feature type="transmembrane region" description="Helical" evidence="2">
    <location>
        <begin position="492"/>
        <end position="513"/>
    </location>
</feature>
<protein>
    <submittedName>
        <fullName evidence="3">Uncharacterized protein</fullName>
    </submittedName>
</protein>
<dbReference type="InterPro" id="IPR013945">
    <property type="entry name" value="Pkr1"/>
</dbReference>